<keyword evidence="1" id="KW-0347">Helicase</keyword>
<dbReference type="EMBL" id="BDCX01000034">
    <property type="protein sequence ID" value="GAT71469.1"/>
    <property type="molecule type" value="Genomic_DNA"/>
</dbReference>
<evidence type="ECO:0000313" key="2">
    <source>
        <dbReference type="Proteomes" id="UP000077701"/>
    </source>
</evidence>
<dbReference type="RefSeq" id="WP_197287321.1">
    <property type="nucleotide sequence ID" value="NZ_BDCX01000034.1"/>
</dbReference>
<dbReference type="PANTHER" id="PTHR47962:SF5">
    <property type="entry name" value="ATP-DEPENDENT HELICASE LHR-RELATED"/>
    <property type="match status" value="1"/>
</dbReference>
<organism evidence="1 2">
    <name type="scientific">Planomonospora sphaerica</name>
    <dbReference type="NCBI Taxonomy" id="161355"/>
    <lineage>
        <taxon>Bacteria</taxon>
        <taxon>Bacillati</taxon>
        <taxon>Actinomycetota</taxon>
        <taxon>Actinomycetes</taxon>
        <taxon>Streptosporangiales</taxon>
        <taxon>Streptosporangiaceae</taxon>
        <taxon>Planomonospora</taxon>
    </lineage>
</organism>
<sequence>MTASFTAPPQFTVLAGRQEIGRTDPSVLTEERPGPRLLLLGGRSWRVTFIDWTRKRAFVEPAGSGGVAKWTSGGVSGLSYDLARAMREVLLGPDPPVSLTRRAQACLAGWREEEAPDVVHPGGTLVTRAGDDVRWWTWAGYRANATLAATLPSIADPVQRPTDFSVRLREDLTPAAWQEARDRAGDGELLVLPDVDRRAVSGLKFSAVLPERLAVATVAARMADFDGARAALTEPVRLQFASDF</sequence>
<keyword evidence="1" id="KW-0378">Hydrolase</keyword>
<keyword evidence="1" id="KW-0067">ATP-binding</keyword>
<dbReference type="GO" id="GO:0003677">
    <property type="term" value="F:DNA binding"/>
    <property type="evidence" value="ECO:0007669"/>
    <property type="project" value="TreeGrafter"/>
</dbReference>
<dbReference type="InterPro" id="IPR052511">
    <property type="entry name" value="ATP-dep_Helicase"/>
</dbReference>
<evidence type="ECO:0000313" key="1">
    <source>
        <dbReference type="EMBL" id="GAT71469.1"/>
    </source>
</evidence>
<comment type="caution">
    <text evidence="1">The sequence shown here is derived from an EMBL/GenBank/DDBJ whole genome shotgun (WGS) entry which is preliminary data.</text>
</comment>
<proteinExistence type="predicted"/>
<dbReference type="STRING" id="161355.PS9374_07160"/>
<reference evidence="1 2" key="1">
    <citation type="journal article" date="2016" name="Genome Announc.">
        <title>Draft Genome Sequence of Planomonospora sphaerica JCM9374, a Rare Actinomycete.</title>
        <authorList>
            <person name="Dohra H."/>
            <person name="Suzuki T."/>
            <person name="Inoue Y."/>
            <person name="Kodani S."/>
        </authorList>
    </citation>
    <scope>NUCLEOTIDE SEQUENCE [LARGE SCALE GENOMIC DNA]</scope>
    <source>
        <strain evidence="1 2">JCM 9374</strain>
    </source>
</reference>
<keyword evidence="2" id="KW-1185">Reference proteome</keyword>
<reference evidence="2" key="2">
    <citation type="submission" date="2016-04" db="EMBL/GenBank/DDBJ databases">
        <title>Planomonospora sphaerica JCM9374 whole genome shotgun sequence.</title>
        <authorList>
            <person name="Suzuki T."/>
            <person name="Dohra H."/>
            <person name="Kodani S."/>
        </authorList>
    </citation>
    <scope>NUCLEOTIDE SEQUENCE [LARGE SCALE GENOMIC DNA]</scope>
    <source>
        <strain evidence="2">JCM 9374</strain>
    </source>
</reference>
<keyword evidence="1" id="KW-0547">Nucleotide-binding</keyword>
<accession>A0A161LZF9</accession>
<dbReference type="PANTHER" id="PTHR47962">
    <property type="entry name" value="ATP-DEPENDENT HELICASE LHR-RELATED-RELATED"/>
    <property type="match status" value="1"/>
</dbReference>
<gene>
    <name evidence="1" type="ORF">PS9374_07160</name>
</gene>
<protein>
    <submittedName>
        <fullName evidence="1">ATP-dependent helicase</fullName>
    </submittedName>
</protein>
<dbReference type="GO" id="GO:0016887">
    <property type="term" value="F:ATP hydrolysis activity"/>
    <property type="evidence" value="ECO:0007669"/>
    <property type="project" value="TreeGrafter"/>
</dbReference>
<dbReference type="AlphaFoldDB" id="A0A161LZF9"/>
<name>A0A161LZF9_9ACTN</name>
<dbReference type="GO" id="GO:0004386">
    <property type="term" value="F:helicase activity"/>
    <property type="evidence" value="ECO:0007669"/>
    <property type="project" value="UniProtKB-KW"/>
</dbReference>
<dbReference type="Proteomes" id="UP000077701">
    <property type="component" value="Unassembled WGS sequence"/>
</dbReference>